<dbReference type="Ensembl" id="ENSTMTT00000027020.1">
    <property type="protein sequence ID" value="ENSTMTP00000026075.1"/>
    <property type="gene ID" value="ENSTMTG00000019050.1"/>
</dbReference>
<reference evidence="7" key="1">
    <citation type="submission" date="2025-08" db="UniProtKB">
        <authorList>
            <consortium name="Ensembl"/>
        </authorList>
    </citation>
    <scope>IDENTIFICATION</scope>
</reference>
<evidence type="ECO:0000256" key="3">
    <source>
        <dbReference type="ARBA" id="ARBA00022759"/>
    </source>
</evidence>
<sequence>TPAGLSPPLYISASANLICAFNTHGFGEAKSGDARVMGILVRCDIAAVQEVRDAKGDAVQALLRELNRYDPSHSYAQLGSRRLGRGTYKEQIIFVYRPVPRSPPWADLVTVTDWCQFGEAGDFARGPFAARFYVPSTAIKDFVLLSHHASPQNAPHEIAQLHQVCQELSQRWGTQNVMVLGDLNAGGAYVPPSAWGSIQLRWDPRFHWLIGDGVNTTVRARTHCAYDRYRGSPGGLAPQSRWGSLHGREYWQSREPRQRLSVNPWGKGVRGRLPLSPLHPQPWGCSDSGGGLERELGEGAG</sequence>
<keyword evidence="3" id="KW-0255">Endonuclease</keyword>
<dbReference type="InterPro" id="IPR036691">
    <property type="entry name" value="Endo/exonu/phosph_ase_sf"/>
</dbReference>
<dbReference type="PRINTS" id="PR00130">
    <property type="entry name" value="DNASEI"/>
</dbReference>
<dbReference type="InParanoid" id="A0A674JXF7"/>
<dbReference type="Gene3D" id="3.60.10.10">
    <property type="entry name" value="Endonuclease/exonuclease/phosphatase"/>
    <property type="match status" value="1"/>
</dbReference>
<evidence type="ECO:0000256" key="5">
    <source>
        <dbReference type="SAM" id="MobiDB-lite"/>
    </source>
</evidence>
<dbReference type="GO" id="GO:0004530">
    <property type="term" value="F:deoxyribonuclease I activity"/>
    <property type="evidence" value="ECO:0007669"/>
    <property type="project" value="TreeGrafter"/>
</dbReference>
<reference evidence="7" key="2">
    <citation type="submission" date="2025-09" db="UniProtKB">
        <authorList>
            <consortium name="Ensembl"/>
        </authorList>
    </citation>
    <scope>IDENTIFICATION</scope>
</reference>
<evidence type="ECO:0000256" key="1">
    <source>
        <dbReference type="ARBA" id="ARBA00007359"/>
    </source>
</evidence>
<keyword evidence="8" id="KW-1185">Reference proteome</keyword>
<evidence type="ECO:0000256" key="2">
    <source>
        <dbReference type="ARBA" id="ARBA00022722"/>
    </source>
</evidence>
<comment type="similarity">
    <text evidence="1">Belongs to the DNase I family.</text>
</comment>
<protein>
    <recommendedName>
        <fullName evidence="6">Endonuclease/exonuclease/phosphatase domain-containing protein</fullName>
    </recommendedName>
</protein>
<dbReference type="SUPFAM" id="SSF56219">
    <property type="entry name" value="DNase I-like"/>
    <property type="match status" value="1"/>
</dbReference>
<evidence type="ECO:0000256" key="4">
    <source>
        <dbReference type="ARBA" id="ARBA00022801"/>
    </source>
</evidence>
<dbReference type="GeneTree" id="ENSGT00950000182846"/>
<keyword evidence="2" id="KW-0540">Nuclease</keyword>
<dbReference type="Pfam" id="PF03372">
    <property type="entry name" value="Exo_endo_phos"/>
    <property type="match status" value="1"/>
</dbReference>
<feature type="compositionally biased region" description="Basic and acidic residues" evidence="5">
    <location>
        <begin position="292"/>
        <end position="301"/>
    </location>
</feature>
<dbReference type="GO" id="GO:0006308">
    <property type="term" value="P:DNA catabolic process"/>
    <property type="evidence" value="ECO:0007669"/>
    <property type="project" value="InterPro"/>
</dbReference>
<evidence type="ECO:0000313" key="7">
    <source>
        <dbReference type="Ensembl" id="ENSTMTP00000026075.1"/>
    </source>
</evidence>
<organism evidence="7 8">
    <name type="scientific">Terrapene triunguis</name>
    <name type="common">Three-toed box turtle</name>
    <dbReference type="NCBI Taxonomy" id="2587831"/>
    <lineage>
        <taxon>Eukaryota</taxon>
        <taxon>Metazoa</taxon>
        <taxon>Chordata</taxon>
        <taxon>Craniata</taxon>
        <taxon>Vertebrata</taxon>
        <taxon>Euteleostomi</taxon>
        <taxon>Archelosauria</taxon>
        <taxon>Testudinata</taxon>
        <taxon>Testudines</taxon>
        <taxon>Cryptodira</taxon>
        <taxon>Durocryptodira</taxon>
        <taxon>Testudinoidea</taxon>
        <taxon>Emydidae</taxon>
        <taxon>Terrapene</taxon>
    </lineage>
</organism>
<dbReference type="InterPro" id="IPR005135">
    <property type="entry name" value="Endo/exonuclease/phosphatase"/>
</dbReference>
<dbReference type="GO" id="GO:0003677">
    <property type="term" value="F:DNA binding"/>
    <property type="evidence" value="ECO:0007669"/>
    <property type="project" value="TreeGrafter"/>
</dbReference>
<proteinExistence type="inferred from homology"/>
<evidence type="ECO:0000313" key="8">
    <source>
        <dbReference type="Proteomes" id="UP000472274"/>
    </source>
</evidence>
<name>A0A674JXF7_9SAUR</name>
<dbReference type="InterPro" id="IPR016202">
    <property type="entry name" value="DNase_I"/>
</dbReference>
<feature type="domain" description="Endonuclease/exonuclease/phosphatase" evidence="6">
    <location>
        <begin position="20"/>
        <end position="224"/>
    </location>
</feature>
<accession>A0A674JXF7</accession>
<dbReference type="PANTHER" id="PTHR11371">
    <property type="entry name" value="DEOXYRIBONUCLEASE"/>
    <property type="match status" value="1"/>
</dbReference>
<keyword evidence="4" id="KW-0378">Hydrolase</keyword>
<dbReference type="PANTHER" id="PTHR11371:SF11">
    <property type="entry name" value="DEOXYRIBONUCLEASE"/>
    <property type="match status" value="1"/>
</dbReference>
<feature type="region of interest" description="Disordered" evidence="5">
    <location>
        <begin position="276"/>
        <end position="301"/>
    </location>
</feature>
<dbReference type="AlphaFoldDB" id="A0A674JXF7"/>
<dbReference type="Proteomes" id="UP000472274">
    <property type="component" value="Unplaced"/>
</dbReference>
<dbReference type="GO" id="GO:0005634">
    <property type="term" value="C:nucleus"/>
    <property type="evidence" value="ECO:0007669"/>
    <property type="project" value="TreeGrafter"/>
</dbReference>
<dbReference type="SMART" id="SM00476">
    <property type="entry name" value="DNaseIc"/>
    <property type="match status" value="1"/>
</dbReference>
<evidence type="ECO:0000259" key="6">
    <source>
        <dbReference type="Pfam" id="PF03372"/>
    </source>
</evidence>